<dbReference type="OrthoDB" id="1492299at2"/>
<name>E6VD55_RHOPX</name>
<dbReference type="HOGENOM" id="CLU_062173_0_0_5"/>
<accession>E6VD55</accession>
<sequence>MLAVETQNYAAILRAKSAEYSALHSLDKPNKDILLPCIVAASFLVKDQEKKRQLTKLEYRDAHLGRLAKSWGKRTCLLDPRLLKFDKDHQNDAIDLAGFLSDSVRFGCGIIPVIDLRTSELRRKAISKHWLATKYGLALRLTLSDLSNAKLGNLIQKILLETVIKPQECLLLLDFADADLSDYEGFGAFQTEWIFRVQEFGLWRRIISAATSYPETNPAPANGDVEVERSEWLAWRSALSTGPKIAEIAMFGDYGADNAKISFAGAGRAITHLRYATPDKWLVVRGGQAHELGDGTIRDVSRRILRSGLFAGEVFSAGDEFIAACADASGKPGNPTIWRAANMNHHLTRVTQDIAESFGVSLPAGARRKSVQEDLFARLGWVPA</sequence>
<reference evidence="1" key="1">
    <citation type="submission" date="2010-12" db="EMBL/GenBank/DDBJ databases">
        <title>Complete sequence of Rhodopseudomonas palustris DX-1.</title>
        <authorList>
            <consortium name="US DOE Joint Genome Institute"/>
            <person name="Lucas S."/>
            <person name="Copeland A."/>
            <person name="Lapidus A."/>
            <person name="Cheng J.-F."/>
            <person name="Goodwin L."/>
            <person name="Pitluck S."/>
            <person name="Misra M."/>
            <person name="Chertkov O."/>
            <person name="Detter J.C."/>
            <person name="Han C."/>
            <person name="Tapia R."/>
            <person name="Land M."/>
            <person name="Hauser L."/>
            <person name="Kyrpides N."/>
            <person name="Ivanova N."/>
            <person name="Ovchinnikova G."/>
            <person name="Logan B."/>
            <person name="Oda Y."/>
            <person name="Harwood C."/>
            <person name="Woyke T."/>
        </authorList>
    </citation>
    <scope>NUCLEOTIDE SEQUENCE [LARGE SCALE GENOMIC DNA]</scope>
    <source>
        <strain evidence="1">DX-1</strain>
    </source>
</reference>
<evidence type="ECO:0000313" key="2">
    <source>
        <dbReference type="Proteomes" id="UP000001402"/>
    </source>
</evidence>
<dbReference type="Pfam" id="PF14350">
    <property type="entry name" value="Beta_protein"/>
    <property type="match status" value="1"/>
</dbReference>
<evidence type="ECO:0000313" key="1">
    <source>
        <dbReference type="EMBL" id="ADU46238.1"/>
    </source>
</evidence>
<dbReference type="eggNOG" id="ENOG502ZBKE">
    <property type="taxonomic scope" value="Bacteria"/>
</dbReference>
<dbReference type="EMBL" id="CP002418">
    <property type="protein sequence ID" value="ADU46238.1"/>
    <property type="molecule type" value="Genomic_DNA"/>
</dbReference>
<gene>
    <name evidence="1" type="ordered locus">Rpdx1_4691</name>
</gene>
<dbReference type="InterPro" id="IPR025683">
    <property type="entry name" value="Protein_beta"/>
</dbReference>
<dbReference type="STRING" id="652103.Rpdx1_4691"/>
<dbReference type="BioCyc" id="RPAL652103:RPDX1_RS25390-MONOMER"/>
<organism evidence="1 2">
    <name type="scientific">Rhodopseudomonas palustris (strain DX-1)</name>
    <dbReference type="NCBI Taxonomy" id="652103"/>
    <lineage>
        <taxon>Bacteria</taxon>
        <taxon>Pseudomonadati</taxon>
        <taxon>Pseudomonadota</taxon>
        <taxon>Alphaproteobacteria</taxon>
        <taxon>Hyphomicrobiales</taxon>
        <taxon>Nitrobacteraceae</taxon>
        <taxon>Rhodopseudomonas</taxon>
    </lineage>
</organism>
<dbReference type="AlphaFoldDB" id="E6VD55"/>
<protein>
    <submittedName>
        <fullName evidence="1">Uncharacterized protein</fullName>
    </submittedName>
</protein>
<dbReference type="KEGG" id="rpx:Rpdx1_4691"/>
<proteinExistence type="predicted"/>
<dbReference type="Proteomes" id="UP000001402">
    <property type="component" value="Chromosome"/>
</dbReference>